<proteinExistence type="predicted"/>
<accession>A0AAU7Q8D3</accession>
<protein>
    <submittedName>
        <fullName evidence="1">Cellulose biosynthesis protein BcsD</fullName>
    </submittedName>
</protein>
<evidence type="ECO:0000313" key="1">
    <source>
        <dbReference type="EMBL" id="XBS68476.1"/>
    </source>
</evidence>
<dbReference type="InterPro" id="IPR038470">
    <property type="entry name" value="Cellsynth_D_sf"/>
</dbReference>
<dbReference type="GO" id="GO:0030244">
    <property type="term" value="P:cellulose biosynthetic process"/>
    <property type="evidence" value="ECO:0007669"/>
    <property type="project" value="InterPro"/>
</dbReference>
<dbReference type="InterPro" id="IPR022798">
    <property type="entry name" value="BcsD_bac"/>
</dbReference>
<dbReference type="Pfam" id="PF03500">
    <property type="entry name" value="Cellsynth_D"/>
    <property type="match status" value="1"/>
</dbReference>
<dbReference type="EMBL" id="CP157947">
    <property type="protein sequence ID" value="XBS68476.1"/>
    <property type="molecule type" value="Genomic_DNA"/>
</dbReference>
<organism evidence="1">
    <name type="scientific">Acerihabitans sp. KWT182</name>
    <dbReference type="NCBI Taxonomy" id="3157919"/>
    <lineage>
        <taxon>Bacteria</taxon>
        <taxon>Pseudomonadati</taxon>
        <taxon>Pseudomonadota</taxon>
        <taxon>Gammaproteobacteria</taxon>
        <taxon>Enterobacterales</taxon>
        <taxon>Pectobacteriaceae</taxon>
        <taxon>Acerihabitans</taxon>
    </lineage>
</organism>
<dbReference type="AlphaFoldDB" id="A0AAU7Q8D3"/>
<gene>
    <name evidence="1" type="primary">bcsD</name>
    <name evidence="1" type="ORF">ABK905_17400</name>
</gene>
<sequence>MNETTLLQPQQDDYLQRRYQAGWHDLVHIMFANILIKKDEVTNHEALRNIGQSLAQWYPLAACGTVHELEERLNKILEFFNWGFVKIAPAERELILVHCAWPHAPRMEDEGRWRQASAWVLEGAYSQWLISQGGTNTVPVIWNNQDMTKDVLIFRYAM</sequence>
<reference evidence="1" key="1">
    <citation type="submission" date="2024-06" db="EMBL/GenBank/DDBJ databases">
        <authorList>
            <person name="Coelho C."/>
            <person name="Bento M."/>
            <person name="Garcia E."/>
            <person name="Camelo A."/>
            <person name="Brandao I."/>
            <person name="Espirito Santo C."/>
            <person name="Trovao J."/>
            <person name="Verissimo A."/>
            <person name="Costa J."/>
            <person name="Tiago I."/>
        </authorList>
    </citation>
    <scope>NUCLEOTIDE SEQUENCE</scope>
    <source>
        <strain evidence="1">KWT182</strain>
    </source>
</reference>
<name>A0AAU7Q8D3_9GAMM</name>
<dbReference type="Gene3D" id="3.30.70.2590">
    <property type="match status" value="1"/>
</dbReference>